<reference evidence="8 9" key="1">
    <citation type="journal article" date="2015" name="Proc. Natl. Acad. Sci. U.S.A.">
        <title>Expanded metabolic versatility of ubiquitous nitrite-oxidizing bacteria from the genus Nitrospira.</title>
        <authorList>
            <person name="Koch H."/>
            <person name="Lucker S."/>
            <person name="Albertsen M."/>
            <person name="Kitzinger K."/>
            <person name="Herbold C."/>
            <person name="Spieck E."/>
            <person name="Nielsen P.H."/>
            <person name="Wagner M."/>
            <person name="Daims H."/>
        </authorList>
    </citation>
    <scope>NUCLEOTIDE SEQUENCE [LARGE SCALE GENOMIC DNA]</scope>
    <source>
        <strain evidence="8 9">NSP M-1</strain>
    </source>
</reference>
<evidence type="ECO:0000313" key="9">
    <source>
        <dbReference type="Proteomes" id="UP000069205"/>
    </source>
</evidence>
<keyword evidence="2 6" id="KW-1003">Cell membrane</keyword>
<keyword evidence="3 6" id="KW-0812">Transmembrane</keyword>
<feature type="transmembrane region" description="Helical" evidence="6">
    <location>
        <begin position="203"/>
        <end position="225"/>
    </location>
</feature>
<feature type="transmembrane region" description="Helical" evidence="6">
    <location>
        <begin position="94"/>
        <end position="117"/>
    </location>
</feature>
<keyword evidence="9" id="KW-1185">Reference proteome</keyword>
<evidence type="ECO:0000313" key="8">
    <source>
        <dbReference type="EMBL" id="ALA60638.1"/>
    </source>
</evidence>
<dbReference type="InterPro" id="IPR032816">
    <property type="entry name" value="VTT_dom"/>
</dbReference>
<dbReference type="STRING" id="42253.NITMOv2_4260"/>
<gene>
    <name evidence="8" type="ORF">NITMOv2_4260</name>
</gene>
<evidence type="ECO:0000256" key="1">
    <source>
        <dbReference type="ARBA" id="ARBA00004651"/>
    </source>
</evidence>
<dbReference type="AlphaFoldDB" id="A0A0K2GI42"/>
<keyword evidence="4 6" id="KW-1133">Transmembrane helix</keyword>
<dbReference type="Pfam" id="PF09335">
    <property type="entry name" value="VTT_dom"/>
    <property type="match status" value="1"/>
</dbReference>
<evidence type="ECO:0000256" key="5">
    <source>
        <dbReference type="ARBA" id="ARBA00023136"/>
    </source>
</evidence>
<dbReference type="EMBL" id="CP011801">
    <property type="protein sequence ID" value="ALA60638.1"/>
    <property type="molecule type" value="Genomic_DNA"/>
</dbReference>
<dbReference type="InterPro" id="IPR015414">
    <property type="entry name" value="TMEM64"/>
</dbReference>
<evidence type="ECO:0000256" key="6">
    <source>
        <dbReference type="RuleBase" id="RU366058"/>
    </source>
</evidence>
<comment type="subcellular location">
    <subcellularLocation>
        <location evidence="1 6">Cell membrane</location>
        <topology evidence="1 6">Multi-pass membrane protein</topology>
    </subcellularLocation>
</comment>
<keyword evidence="5 6" id="KW-0472">Membrane</keyword>
<dbReference type="GO" id="GO:0005886">
    <property type="term" value="C:plasma membrane"/>
    <property type="evidence" value="ECO:0007669"/>
    <property type="project" value="UniProtKB-SubCell"/>
</dbReference>
<evidence type="ECO:0000256" key="4">
    <source>
        <dbReference type="ARBA" id="ARBA00022989"/>
    </source>
</evidence>
<protein>
    <recommendedName>
        <fullName evidence="6">TVP38/TMEM64 family membrane protein</fullName>
    </recommendedName>
</protein>
<dbReference type="RefSeq" id="WP_053381463.1">
    <property type="nucleotide sequence ID" value="NZ_CP011801.1"/>
</dbReference>
<organism evidence="8 9">
    <name type="scientific">Nitrospira moscoviensis</name>
    <dbReference type="NCBI Taxonomy" id="42253"/>
    <lineage>
        <taxon>Bacteria</taxon>
        <taxon>Pseudomonadati</taxon>
        <taxon>Nitrospirota</taxon>
        <taxon>Nitrospiria</taxon>
        <taxon>Nitrospirales</taxon>
        <taxon>Nitrospiraceae</taxon>
        <taxon>Nitrospira</taxon>
    </lineage>
</organism>
<feature type="transmembrane region" description="Helical" evidence="6">
    <location>
        <begin position="21"/>
        <end position="42"/>
    </location>
</feature>
<name>A0A0K2GI42_NITMO</name>
<evidence type="ECO:0000259" key="7">
    <source>
        <dbReference type="Pfam" id="PF09335"/>
    </source>
</evidence>
<evidence type="ECO:0000256" key="3">
    <source>
        <dbReference type="ARBA" id="ARBA00022692"/>
    </source>
</evidence>
<feature type="domain" description="VTT" evidence="7">
    <location>
        <begin position="81"/>
        <end position="197"/>
    </location>
</feature>
<dbReference type="KEGG" id="nmv:NITMOv2_4260"/>
<dbReference type="PATRIC" id="fig|42253.5.peg.4204"/>
<evidence type="ECO:0000256" key="2">
    <source>
        <dbReference type="ARBA" id="ARBA00022475"/>
    </source>
</evidence>
<feature type="transmembrane region" description="Helical" evidence="6">
    <location>
        <begin position="62"/>
        <end position="82"/>
    </location>
</feature>
<comment type="similarity">
    <text evidence="6">Belongs to the TVP38/TMEM64 family.</text>
</comment>
<feature type="transmembrane region" description="Helical" evidence="6">
    <location>
        <begin position="145"/>
        <end position="165"/>
    </location>
</feature>
<sequence length="272" mass="29380">MSRPDRLSARARLRKRLPPRTLFKGAAFLLLILGGYGLSFWFDFSELLHPERITGWLQQAGPWAPPIFMALMAASVVISPIPSLPLDIAAGATFGPMLGTAYAVFGAEIGAIASFLIGRALGRELLTKILRTNVAFCERCSDRHLAIFVLLARLVPLFSFDVISYGAGLTNMSFRTFALATFVGMIPPTFALTYAGSRVASGVWLMMVSGLAMVAMMVLLPKLVLRYPTARWVRLLRGEMPVAGHVHLPMMQPAAAAVDGAPRCDSCGGPLS</sequence>
<proteinExistence type="inferred from homology"/>
<feature type="transmembrane region" description="Helical" evidence="6">
    <location>
        <begin position="177"/>
        <end position="197"/>
    </location>
</feature>
<accession>A0A0K2GI42</accession>
<dbReference type="PANTHER" id="PTHR12677">
    <property type="entry name" value="GOLGI APPARATUS MEMBRANE PROTEIN TVP38-RELATED"/>
    <property type="match status" value="1"/>
</dbReference>
<dbReference type="Proteomes" id="UP000069205">
    <property type="component" value="Chromosome"/>
</dbReference>
<dbReference type="PANTHER" id="PTHR12677:SF59">
    <property type="entry name" value="GOLGI APPARATUS MEMBRANE PROTEIN TVP38-RELATED"/>
    <property type="match status" value="1"/>
</dbReference>
<dbReference type="OrthoDB" id="9812980at2"/>